<dbReference type="Pfam" id="PF00691">
    <property type="entry name" value="OmpA"/>
    <property type="match status" value="1"/>
</dbReference>
<dbReference type="CDD" id="cd07185">
    <property type="entry name" value="OmpA_C-like"/>
    <property type="match status" value="1"/>
</dbReference>
<evidence type="ECO:0000256" key="1">
    <source>
        <dbReference type="ARBA" id="ARBA00004442"/>
    </source>
</evidence>
<organism evidence="6 7">
    <name type="scientific">Candidatus Purcelliella pentastirinorum</name>
    <dbReference type="NCBI Taxonomy" id="472834"/>
    <lineage>
        <taxon>Bacteria</taxon>
        <taxon>Pseudomonadati</taxon>
        <taxon>Pseudomonadota</taxon>
        <taxon>Gammaproteobacteria</taxon>
        <taxon>Enterobacterales</taxon>
        <taxon>Enterobacteriaceae</taxon>
        <taxon>Candidatus Purcelliella</taxon>
    </lineage>
</organism>
<evidence type="ECO:0000313" key="6">
    <source>
        <dbReference type="EMBL" id="AXN02074.1"/>
    </source>
</evidence>
<keyword evidence="7" id="KW-1185">Reference proteome</keyword>
<name>A0A346DZB9_9ENTR</name>
<dbReference type="AlphaFoldDB" id="A0A346DZB9"/>
<comment type="subcellular location">
    <subcellularLocation>
        <location evidence="1">Cell outer membrane</location>
    </subcellularLocation>
</comment>
<keyword evidence="3" id="KW-0998">Cell outer membrane</keyword>
<dbReference type="GO" id="GO:0009279">
    <property type="term" value="C:cell outer membrane"/>
    <property type="evidence" value="ECO:0007669"/>
    <property type="project" value="UniProtKB-SubCell"/>
</dbReference>
<sequence>MLYRFFLNKFLLFILCFIFIVSCDVSKNHKISDKGSLSLNYVDNNIHNKKNILLSDIMDKNIVLFPLNKYNIDDKFFSMLNMHAIYLHSHPHCKIIIEGHTDNRGTIKYNFILGKQRANALKKYLESKGAYVEQISVISYGKDRPLLQGNTELVYAKNRRAVIIYKK</sequence>
<dbReference type="InterPro" id="IPR006664">
    <property type="entry name" value="OMP_bac"/>
</dbReference>
<accession>A0A346DZB9</accession>
<keyword evidence="6" id="KW-0449">Lipoprotein</keyword>
<evidence type="ECO:0000256" key="3">
    <source>
        <dbReference type="ARBA" id="ARBA00023237"/>
    </source>
</evidence>
<proteinExistence type="predicted"/>
<reference evidence="6 7" key="1">
    <citation type="submission" date="2018-03" db="EMBL/GenBank/DDBJ databases">
        <title>A parallel universe: an anciently diverged bacterial symbiosis in a Hawaiian planthopper (Hemiptera: Cixiidae) reveals rearranged nutritional responsibilities.</title>
        <authorList>
            <person name="Bennett G."/>
            <person name="Mao M."/>
        </authorList>
    </citation>
    <scope>NUCLEOTIDE SEQUENCE [LARGE SCALE GENOMIC DNA]</scope>
    <source>
        <strain evidence="6 7">OLIH</strain>
    </source>
</reference>
<dbReference type="PRINTS" id="PR01021">
    <property type="entry name" value="OMPADOMAIN"/>
</dbReference>
<protein>
    <submittedName>
        <fullName evidence="6">Peptidoglycan-associated lipoprotein</fullName>
    </submittedName>
</protein>
<feature type="domain" description="OmpA-like" evidence="5">
    <location>
        <begin position="52"/>
        <end position="167"/>
    </location>
</feature>
<evidence type="ECO:0000256" key="4">
    <source>
        <dbReference type="PROSITE-ProRule" id="PRU00473"/>
    </source>
</evidence>
<dbReference type="InterPro" id="IPR050330">
    <property type="entry name" value="Bact_OuterMem_StrucFunc"/>
</dbReference>
<dbReference type="PANTHER" id="PTHR30329:SF21">
    <property type="entry name" value="LIPOPROTEIN YIAD-RELATED"/>
    <property type="match status" value="1"/>
</dbReference>
<dbReference type="PROSITE" id="PS51123">
    <property type="entry name" value="OMPA_2"/>
    <property type="match status" value="1"/>
</dbReference>
<dbReference type="PROSITE" id="PS51257">
    <property type="entry name" value="PROKAR_LIPOPROTEIN"/>
    <property type="match status" value="1"/>
</dbReference>
<dbReference type="EMBL" id="CP028374">
    <property type="protein sequence ID" value="AXN02074.1"/>
    <property type="molecule type" value="Genomic_DNA"/>
</dbReference>
<dbReference type="InterPro" id="IPR036737">
    <property type="entry name" value="OmpA-like_sf"/>
</dbReference>
<dbReference type="Gene3D" id="3.30.1330.60">
    <property type="entry name" value="OmpA-like domain"/>
    <property type="match status" value="1"/>
</dbReference>
<keyword evidence="2 4" id="KW-0472">Membrane</keyword>
<dbReference type="RefSeq" id="WP_115955911.1">
    <property type="nucleotide sequence ID" value="NZ_CP028374.1"/>
</dbReference>
<evidence type="ECO:0000313" key="7">
    <source>
        <dbReference type="Proteomes" id="UP000256856"/>
    </source>
</evidence>
<evidence type="ECO:0000259" key="5">
    <source>
        <dbReference type="PROSITE" id="PS51123"/>
    </source>
</evidence>
<dbReference type="SUPFAM" id="SSF103088">
    <property type="entry name" value="OmpA-like"/>
    <property type="match status" value="1"/>
</dbReference>
<dbReference type="Proteomes" id="UP000256856">
    <property type="component" value="Chromosome"/>
</dbReference>
<dbReference type="PANTHER" id="PTHR30329">
    <property type="entry name" value="STATOR ELEMENT OF FLAGELLAR MOTOR COMPLEX"/>
    <property type="match status" value="1"/>
</dbReference>
<gene>
    <name evidence="6" type="ORF">C9I82_097</name>
</gene>
<dbReference type="InterPro" id="IPR006665">
    <property type="entry name" value="OmpA-like"/>
</dbReference>
<dbReference type="KEGG" id="ppet:C9I82_097"/>
<dbReference type="OrthoDB" id="9809164at2"/>
<evidence type="ECO:0000256" key="2">
    <source>
        <dbReference type="ARBA" id="ARBA00023136"/>
    </source>
</evidence>